<evidence type="ECO:0000256" key="6">
    <source>
        <dbReference type="ARBA" id="ARBA00022725"/>
    </source>
</evidence>
<evidence type="ECO:0000256" key="2">
    <source>
        <dbReference type="ARBA" id="ARBA00022475"/>
    </source>
</evidence>
<dbReference type="Pfam" id="PF10326">
    <property type="entry name" value="7TM_GPCR_Str"/>
    <property type="match status" value="1"/>
</dbReference>
<dbReference type="Proteomes" id="UP000008068">
    <property type="component" value="Unassembled WGS sequence"/>
</dbReference>
<gene>
    <name evidence="20" type="ORF">CAEBREN_08056</name>
</gene>
<evidence type="ECO:0000256" key="12">
    <source>
        <dbReference type="ARBA" id="ARBA00023273"/>
    </source>
</evidence>
<keyword evidence="3" id="KW-0145">Chemotaxis</keyword>
<name>G0P2I7_CAEBE</name>
<feature type="transmembrane region" description="Helical" evidence="19">
    <location>
        <begin position="202"/>
        <end position="231"/>
    </location>
</feature>
<dbReference type="OrthoDB" id="5789643at2759"/>
<keyword evidence="12" id="KW-0966">Cell projection</keyword>
<evidence type="ECO:0000256" key="16">
    <source>
        <dbReference type="ARBA" id="ARBA00067967"/>
    </source>
</evidence>
<evidence type="ECO:0000256" key="7">
    <source>
        <dbReference type="ARBA" id="ARBA00022989"/>
    </source>
</evidence>
<evidence type="ECO:0000313" key="21">
    <source>
        <dbReference type="Proteomes" id="UP000008068"/>
    </source>
</evidence>
<evidence type="ECO:0000256" key="3">
    <source>
        <dbReference type="ARBA" id="ARBA00022500"/>
    </source>
</evidence>
<evidence type="ECO:0000256" key="9">
    <source>
        <dbReference type="ARBA" id="ARBA00023136"/>
    </source>
</evidence>
<dbReference type="AlphaFoldDB" id="G0P2I7"/>
<keyword evidence="21" id="KW-1185">Reference proteome</keyword>
<reference evidence="21" key="1">
    <citation type="submission" date="2011-07" db="EMBL/GenBank/DDBJ databases">
        <authorList>
            <consortium name="Caenorhabditis brenneri Sequencing and Analysis Consortium"/>
            <person name="Wilson R.K."/>
        </authorList>
    </citation>
    <scope>NUCLEOTIDE SEQUENCE [LARGE SCALE GENOMIC DNA]</scope>
    <source>
        <strain evidence="21">PB2801</strain>
    </source>
</reference>
<dbReference type="PANTHER" id="PTHR22943:SF109">
    <property type="entry name" value="SEVEN TM RECEPTOR"/>
    <property type="match status" value="1"/>
</dbReference>
<dbReference type="GO" id="GO:0042048">
    <property type="term" value="P:olfactory behavior"/>
    <property type="evidence" value="ECO:0007669"/>
    <property type="project" value="TreeGrafter"/>
</dbReference>
<comment type="subunit">
    <text evidence="15">Interacts with odr-4.</text>
</comment>
<keyword evidence="4" id="KW-0716">Sensory transduction</keyword>
<evidence type="ECO:0000256" key="8">
    <source>
        <dbReference type="ARBA" id="ARBA00023069"/>
    </source>
</evidence>
<sequence>MLTFNNWSQFLKIVEYGGAAVAVVLNSILLILIVYRSPKNLGAYKYLMVYISVFEIVYSIMDAIVEPNIFSSGPSFMVFRFFKHSSYGRNSGFYLVVLYCASFGLCVALFGIHFIYRYGAVDNVFRKKYLTGRKLIALFLIPIGFLVWWSAVCIVLFRPSTQSDSVMRIPLLVGFDTRIEDVSYLIVHFHVADKHGEFHPNWLIFFGMSNMWCMIASSFFCIIYFGIKCYVKLTQSLKKSKIPSYYIKSIQQQLFQALLMQTLIPVVLMYAPIGVLFFFPMFNIEVGFISSFVTATIAIYPAVDPLPTMFIIKSYRKALLCCFDRKPKKRAIEAIELQS</sequence>
<dbReference type="GO" id="GO:0060170">
    <property type="term" value="C:ciliary membrane"/>
    <property type="evidence" value="ECO:0007669"/>
    <property type="project" value="UniProtKB-SubCell"/>
</dbReference>
<comment type="subcellular location">
    <subcellularLocation>
        <location evidence="1">Cell projection</location>
        <location evidence="1">Cilium membrane</location>
        <topology evidence="1">Multi-pass membrane protein</topology>
    </subcellularLocation>
</comment>
<evidence type="ECO:0000256" key="17">
    <source>
        <dbReference type="ARBA" id="ARBA00078653"/>
    </source>
</evidence>
<keyword evidence="5 19" id="KW-0812">Transmembrane</keyword>
<feature type="transmembrane region" description="Helical" evidence="19">
    <location>
        <begin position="47"/>
        <end position="65"/>
    </location>
</feature>
<keyword evidence="2" id="KW-1003">Cell membrane</keyword>
<feature type="transmembrane region" description="Helical" evidence="19">
    <location>
        <begin position="16"/>
        <end position="35"/>
    </location>
</feature>
<dbReference type="eggNOG" id="ENOG502TGNZ">
    <property type="taxonomic scope" value="Eukaryota"/>
</dbReference>
<evidence type="ECO:0000256" key="19">
    <source>
        <dbReference type="SAM" id="Phobius"/>
    </source>
</evidence>
<dbReference type="InterPro" id="IPR019428">
    <property type="entry name" value="7TM_GPCR_serpentine_rcpt_Str"/>
</dbReference>
<keyword evidence="8" id="KW-0969">Cilium</keyword>
<dbReference type="EMBL" id="GL380026">
    <property type="protein sequence ID" value="EGT43267.1"/>
    <property type="molecule type" value="Genomic_DNA"/>
</dbReference>
<keyword evidence="11" id="KW-0325">Glycoprotein</keyword>
<feature type="transmembrane region" description="Helical" evidence="19">
    <location>
        <begin position="93"/>
        <end position="116"/>
    </location>
</feature>
<dbReference type="HOGENOM" id="CLU_036335_2_0_1"/>
<evidence type="ECO:0000256" key="10">
    <source>
        <dbReference type="ARBA" id="ARBA00023170"/>
    </source>
</evidence>
<evidence type="ECO:0000256" key="13">
    <source>
        <dbReference type="ARBA" id="ARBA00054965"/>
    </source>
</evidence>
<organism evidence="21">
    <name type="scientific">Caenorhabditis brenneri</name>
    <name type="common">Nematode worm</name>
    <dbReference type="NCBI Taxonomy" id="135651"/>
    <lineage>
        <taxon>Eukaryota</taxon>
        <taxon>Metazoa</taxon>
        <taxon>Ecdysozoa</taxon>
        <taxon>Nematoda</taxon>
        <taxon>Chromadorea</taxon>
        <taxon>Rhabditida</taxon>
        <taxon>Rhabditina</taxon>
        <taxon>Rhabditomorpha</taxon>
        <taxon>Rhabditoidea</taxon>
        <taxon>Rhabditidae</taxon>
        <taxon>Peloderinae</taxon>
        <taxon>Caenorhabditis</taxon>
    </lineage>
</organism>
<keyword evidence="10" id="KW-0675">Receptor</keyword>
<evidence type="ECO:0000256" key="14">
    <source>
        <dbReference type="ARBA" id="ARBA00061678"/>
    </source>
</evidence>
<evidence type="ECO:0000256" key="5">
    <source>
        <dbReference type="ARBA" id="ARBA00022692"/>
    </source>
</evidence>
<dbReference type="FunFam" id="1.20.1070.10:FF:000128">
    <property type="entry name" value="Seven TM Receptor"/>
    <property type="match status" value="1"/>
</dbReference>
<dbReference type="SUPFAM" id="SSF81321">
    <property type="entry name" value="Family A G protein-coupled receptor-like"/>
    <property type="match status" value="1"/>
</dbReference>
<feature type="transmembrane region" description="Helical" evidence="19">
    <location>
        <begin position="258"/>
        <end position="280"/>
    </location>
</feature>
<evidence type="ECO:0000256" key="18">
    <source>
        <dbReference type="ARBA" id="ARBA00082489"/>
    </source>
</evidence>
<feature type="transmembrane region" description="Helical" evidence="19">
    <location>
        <begin position="286"/>
        <end position="303"/>
    </location>
</feature>
<feature type="transmembrane region" description="Helical" evidence="19">
    <location>
        <begin position="136"/>
        <end position="157"/>
    </location>
</feature>
<evidence type="ECO:0000313" key="20">
    <source>
        <dbReference type="EMBL" id="EGT43267.1"/>
    </source>
</evidence>
<evidence type="ECO:0000256" key="4">
    <source>
        <dbReference type="ARBA" id="ARBA00022606"/>
    </source>
</evidence>
<keyword evidence="6" id="KW-0552">Olfaction</keyword>
<dbReference type="GO" id="GO:0038022">
    <property type="term" value="F:G protein-coupled olfactory receptor activity"/>
    <property type="evidence" value="ECO:0007669"/>
    <property type="project" value="TreeGrafter"/>
</dbReference>
<keyword evidence="7 19" id="KW-1133">Transmembrane helix</keyword>
<evidence type="ECO:0000256" key="1">
    <source>
        <dbReference type="ARBA" id="ARBA00004272"/>
    </source>
</evidence>
<dbReference type="GO" id="GO:0006935">
    <property type="term" value="P:chemotaxis"/>
    <property type="evidence" value="ECO:0007669"/>
    <property type="project" value="UniProtKB-KW"/>
</dbReference>
<evidence type="ECO:0000256" key="11">
    <source>
        <dbReference type="ARBA" id="ARBA00023180"/>
    </source>
</evidence>
<dbReference type="OMA" id="PMFNIEV"/>
<keyword evidence="9 19" id="KW-0472">Membrane</keyword>
<proteinExistence type="inferred from homology"/>
<dbReference type="InParanoid" id="G0P2I7"/>
<accession>G0P2I7</accession>
<dbReference type="PANTHER" id="PTHR22943">
    <property type="entry name" value="7-TRANSMEMBRANE DOMAIN RECEPTOR C.ELEGANS"/>
    <property type="match status" value="1"/>
</dbReference>
<protein>
    <recommendedName>
        <fullName evidence="16">Serpentine receptor class r-10</fullName>
    </recommendedName>
    <alternativeName>
        <fullName evidence="17">Odorant response abnormal protein 10</fullName>
    </alternativeName>
    <alternativeName>
        <fullName evidence="18">Olfactory receptor 10</fullName>
    </alternativeName>
</protein>
<comment type="similarity">
    <text evidence="14">Belongs to the nematode receptor-like protein str family.</text>
</comment>
<comment type="function">
    <text evidence="13">An odorant receptor which affects chemotaxis to the volatile odorant diacetyl. Specifies AWA neuronal cell fate via the odr-7 pathway.</text>
</comment>
<evidence type="ECO:0000256" key="15">
    <source>
        <dbReference type="ARBA" id="ARBA00064300"/>
    </source>
</evidence>